<gene>
    <name evidence="6" type="primary">mgrB</name>
    <name evidence="6" type="ORF">NCTC9075_03028</name>
</gene>
<keyword evidence="4" id="KW-1133">Transmembrane helix</keyword>
<accession>A0A377K5A6</accession>
<keyword evidence="2" id="KW-0997">Cell inner membrane</keyword>
<dbReference type="Pfam" id="PF13998">
    <property type="entry name" value="MgrB"/>
    <property type="match status" value="1"/>
</dbReference>
<evidence type="ECO:0000256" key="4">
    <source>
        <dbReference type="ARBA" id="ARBA00022989"/>
    </source>
</evidence>
<name>A0A377K5A6_ECOLX</name>
<evidence type="ECO:0000256" key="5">
    <source>
        <dbReference type="ARBA" id="ARBA00023136"/>
    </source>
</evidence>
<evidence type="ECO:0000313" key="6">
    <source>
        <dbReference type="EMBL" id="STP19602.1"/>
    </source>
</evidence>
<sequence length="62" mass="7180">MKKFRWVALVVVVLACLLLWAQVFNMMCDQDVQFSAEFVPLTSLSRGDIIFSALDFLPLQQW</sequence>
<dbReference type="AlphaFoldDB" id="A0A377K5A6"/>
<dbReference type="EMBL" id="UGEM01000004">
    <property type="protein sequence ID" value="STP19602.1"/>
    <property type="molecule type" value="Genomic_DNA"/>
</dbReference>
<dbReference type="Proteomes" id="UP000254181">
    <property type="component" value="Unassembled WGS sequence"/>
</dbReference>
<dbReference type="InterPro" id="IPR020907">
    <property type="entry name" value="MgrB"/>
</dbReference>
<evidence type="ECO:0000256" key="3">
    <source>
        <dbReference type="ARBA" id="ARBA00022692"/>
    </source>
</evidence>
<reference evidence="6 7" key="1">
    <citation type="submission" date="2018-06" db="EMBL/GenBank/DDBJ databases">
        <authorList>
            <consortium name="Pathogen Informatics"/>
            <person name="Doyle S."/>
        </authorList>
    </citation>
    <scope>NUCLEOTIDE SEQUENCE [LARGE SCALE GENOMIC DNA]</scope>
    <source>
        <strain evidence="6 7">NCTC9075</strain>
    </source>
</reference>
<keyword evidence="5" id="KW-0472">Membrane</keyword>
<keyword evidence="3" id="KW-0812">Transmembrane</keyword>
<proteinExistence type="predicted"/>
<evidence type="ECO:0000256" key="1">
    <source>
        <dbReference type="ARBA" id="ARBA00022475"/>
    </source>
</evidence>
<protein>
    <submittedName>
        <fullName evidence="6">Protein mgrB-like protein</fullName>
    </submittedName>
</protein>
<dbReference type="PROSITE" id="PS51257">
    <property type="entry name" value="PROKAR_LIPOPROTEIN"/>
    <property type="match status" value="1"/>
</dbReference>
<keyword evidence="1" id="KW-1003">Cell membrane</keyword>
<evidence type="ECO:0000256" key="2">
    <source>
        <dbReference type="ARBA" id="ARBA00022519"/>
    </source>
</evidence>
<organism evidence="6 7">
    <name type="scientific">Escherichia coli</name>
    <dbReference type="NCBI Taxonomy" id="562"/>
    <lineage>
        <taxon>Bacteria</taxon>
        <taxon>Pseudomonadati</taxon>
        <taxon>Pseudomonadota</taxon>
        <taxon>Gammaproteobacteria</taxon>
        <taxon>Enterobacterales</taxon>
        <taxon>Enterobacteriaceae</taxon>
        <taxon>Escherichia</taxon>
    </lineage>
</organism>
<evidence type="ECO:0000313" key="7">
    <source>
        <dbReference type="Proteomes" id="UP000254181"/>
    </source>
</evidence>